<dbReference type="InterPro" id="IPR045074">
    <property type="entry name" value="GST_C_Tau"/>
</dbReference>
<proteinExistence type="inferred from homology"/>
<evidence type="ECO:0000259" key="6">
    <source>
        <dbReference type="PROSITE" id="PS50405"/>
    </source>
</evidence>
<evidence type="ECO:0000313" key="7">
    <source>
        <dbReference type="EMBL" id="TKV95263.1"/>
    </source>
</evidence>
<dbReference type="EC" id="2.5.1.18" evidence="1"/>
<evidence type="ECO:0000256" key="3">
    <source>
        <dbReference type="ARBA" id="ARBA00025743"/>
    </source>
</evidence>
<keyword evidence="2" id="KW-0808">Transferase</keyword>
<dbReference type="SFLD" id="SFLDG00358">
    <property type="entry name" value="Main_(cytGST)"/>
    <property type="match status" value="1"/>
</dbReference>
<dbReference type="SUPFAM" id="SSF52833">
    <property type="entry name" value="Thioredoxin-like"/>
    <property type="match status" value="1"/>
</dbReference>
<dbReference type="PROSITE" id="PS50405">
    <property type="entry name" value="GST_CTER"/>
    <property type="match status" value="1"/>
</dbReference>
<dbReference type="Pfam" id="PF00043">
    <property type="entry name" value="GST_C"/>
    <property type="match status" value="1"/>
</dbReference>
<evidence type="ECO:0000259" key="5">
    <source>
        <dbReference type="PROSITE" id="PS50404"/>
    </source>
</evidence>
<dbReference type="SFLD" id="SFLDG01152">
    <property type="entry name" value="Main.3:_Omega-_and_Tau-like"/>
    <property type="match status" value="1"/>
</dbReference>
<dbReference type="GO" id="GO:0005737">
    <property type="term" value="C:cytoplasm"/>
    <property type="evidence" value="ECO:0007669"/>
    <property type="project" value="TreeGrafter"/>
</dbReference>
<dbReference type="CDD" id="cd03185">
    <property type="entry name" value="GST_C_Tau"/>
    <property type="match status" value="1"/>
</dbReference>
<dbReference type="PANTHER" id="PTHR11260:SF501">
    <property type="entry name" value="GLUTATHIONE S-TRANSFERASE"/>
    <property type="match status" value="1"/>
</dbReference>
<dbReference type="SUPFAM" id="SSF47616">
    <property type="entry name" value="GST C-terminal domain-like"/>
    <property type="match status" value="1"/>
</dbReference>
<dbReference type="InterPro" id="IPR004046">
    <property type="entry name" value="GST_C"/>
</dbReference>
<dbReference type="GO" id="GO:0004364">
    <property type="term" value="F:glutathione transferase activity"/>
    <property type="evidence" value="ECO:0007669"/>
    <property type="project" value="UniProtKB-EC"/>
</dbReference>
<dbReference type="Gene3D" id="3.40.30.10">
    <property type="entry name" value="Glutaredoxin"/>
    <property type="match status" value="1"/>
</dbReference>
<dbReference type="InterPro" id="IPR040079">
    <property type="entry name" value="Glutathione_S-Trfase"/>
</dbReference>
<dbReference type="SFLD" id="SFLDS00019">
    <property type="entry name" value="Glutathione_Transferase_(cytos"/>
    <property type="match status" value="1"/>
</dbReference>
<dbReference type="EMBL" id="CM016560">
    <property type="protein sequence ID" value="TKV95263.1"/>
    <property type="molecule type" value="Genomic_DNA"/>
</dbReference>
<dbReference type="PROSITE" id="PS50404">
    <property type="entry name" value="GST_NTER"/>
    <property type="match status" value="1"/>
</dbReference>
<sequence>MTGENAELKLVGQWASAFVTRVKLALHLKGLSYESIEEDLRNKSELLLASNPVHKAVPVLIHNGKPICESQIIVQYIDETFVGNGPSLLPADPYERAVARFWAAYIEEKLVAPWDRVFRVKTDEERAETMKQMFAAVDVLEGGLKECSRGKCFFGGDNVGYVDVILGGAASYAKANEALFGAKLFDAAKTPLLAAWLERFSELDAAKAVLQDVDRVVEHVKFLIAKNSARASSNN</sequence>
<comment type="catalytic activity">
    <reaction evidence="4">
        <text>RX + glutathione = an S-substituted glutathione + a halide anion + H(+)</text>
        <dbReference type="Rhea" id="RHEA:16437"/>
        <dbReference type="ChEBI" id="CHEBI:15378"/>
        <dbReference type="ChEBI" id="CHEBI:16042"/>
        <dbReference type="ChEBI" id="CHEBI:17792"/>
        <dbReference type="ChEBI" id="CHEBI:57925"/>
        <dbReference type="ChEBI" id="CHEBI:90779"/>
        <dbReference type="EC" id="2.5.1.18"/>
    </reaction>
</comment>
<name>A0A4U6T3Q6_SETVI</name>
<dbReference type="Proteomes" id="UP000298652">
    <property type="component" value="Chromosome 9"/>
</dbReference>
<evidence type="ECO:0000256" key="2">
    <source>
        <dbReference type="ARBA" id="ARBA00022679"/>
    </source>
</evidence>
<accession>A0A4U6T3Q6</accession>
<keyword evidence="8" id="KW-1185">Reference proteome</keyword>
<dbReference type="InterPro" id="IPR036249">
    <property type="entry name" value="Thioredoxin-like_sf"/>
</dbReference>
<feature type="domain" description="GST N-terminal" evidence="5">
    <location>
        <begin position="6"/>
        <end position="85"/>
    </location>
</feature>
<reference evidence="7" key="1">
    <citation type="submission" date="2019-03" db="EMBL/GenBank/DDBJ databases">
        <title>WGS assembly of Setaria viridis.</title>
        <authorList>
            <person name="Huang P."/>
            <person name="Jenkins J."/>
            <person name="Grimwood J."/>
            <person name="Barry K."/>
            <person name="Healey A."/>
            <person name="Mamidi S."/>
            <person name="Sreedasyam A."/>
            <person name="Shu S."/>
            <person name="Feldman M."/>
            <person name="Wu J."/>
            <person name="Yu Y."/>
            <person name="Chen C."/>
            <person name="Johnson J."/>
            <person name="Rokhsar D."/>
            <person name="Baxter I."/>
            <person name="Schmutz J."/>
            <person name="Brutnell T."/>
            <person name="Kellogg E."/>
        </authorList>
    </citation>
    <scope>NUCLEOTIDE SEQUENCE [LARGE SCALE GENOMIC DNA]</scope>
</reference>
<protein>
    <recommendedName>
        <fullName evidence="1">glutathione transferase</fullName>
        <ecNumber evidence="1">2.5.1.18</ecNumber>
    </recommendedName>
</protein>
<dbReference type="Pfam" id="PF02798">
    <property type="entry name" value="GST_N"/>
    <property type="match status" value="1"/>
</dbReference>
<comment type="similarity">
    <text evidence="3">Belongs to the GST superfamily. Tau family.</text>
</comment>
<dbReference type="AlphaFoldDB" id="A0A4U6T3Q6"/>
<evidence type="ECO:0000256" key="4">
    <source>
        <dbReference type="ARBA" id="ARBA00047960"/>
    </source>
</evidence>
<dbReference type="GO" id="GO:0006749">
    <property type="term" value="P:glutathione metabolic process"/>
    <property type="evidence" value="ECO:0007669"/>
    <property type="project" value="InterPro"/>
</dbReference>
<dbReference type="PANTHER" id="PTHR11260">
    <property type="entry name" value="GLUTATHIONE S-TRANSFERASE, GST, SUPERFAMILY, GST DOMAIN CONTAINING"/>
    <property type="match status" value="1"/>
</dbReference>
<dbReference type="FunFam" id="3.40.30.10:FF:000044">
    <property type="entry name" value="Glutathione S-transferase GSTU6"/>
    <property type="match status" value="1"/>
</dbReference>
<dbReference type="OMA" id="QWASAFV"/>
<dbReference type="InterPro" id="IPR010987">
    <property type="entry name" value="Glutathione-S-Trfase_C-like"/>
</dbReference>
<organism evidence="7 8">
    <name type="scientific">Setaria viridis</name>
    <name type="common">Green bristlegrass</name>
    <name type="synonym">Setaria italica subsp. viridis</name>
    <dbReference type="NCBI Taxonomy" id="4556"/>
    <lineage>
        <taxon>Eukaryota</taxon>
        <taxon>Viridiplantae</taxon>
        <taxon>Streptophyta</taxon>
        <taxon>Embryophyta</taxon>
        <taxon>Tracheophyta</taxon>
        <taxon>Spermatophyta</taxon>
        <taxon>Magnoliopsida</taxon>
        <taxon>Liliopsida</taxon>
        <taxon>Poales</taxon>
        <taxon>Poaceae</taxon>
        <taxon>PACMAD clade</taxon>
        <taxon>Panicoideae</taxon>
        <taxon>Panicodae</taxon>
        <taxon>Paniceae</taxon>
        <taxon>Cenchrinae</taxon>
        <taxon>Setaria</taxon>
    </lineage>
</organism>
<gene>
    <name evidence="7" type="ORF">SEVIR_9G351300v2</name>
</gene>
<dbReference type="InterPro" id="IPR004045">
    <property type="entry name" value="Glutathione_S-Trfase_N"/>
</dbReference>
<evidence type="ECO:0000313" key="8">
    <source>
        <dbReference type="Proteomes" id="UP000298652"/>
    </source>
</evidence>
<dbReference type="CDD" id="cd03058">
    <property type="entry name" value="GST_N_Tau"/>
    <property type="match status" value="1"/>
</dbReference>
<dbReference type="Gene3D" id="1.20.1050.10">
    <property type="match status" value="1"/>
</dbReference>
<dbReference type="Gramene" id="TKV95263">
    <property type="protein sequence ID" value="TKV95263"/>
    <property type="gene ID" value="SEVIR_9G351300v2"/>
</dbReference>
<evidence type="ECO:0000256" key="1">
    <source>
        <dbReference type="ARBA" id="ARBA00012452"/>
    </source>
</evidence>
<dbReference type="InterPro" id="IPR045073">
    <property type="entry name" value="Omega/Tau-like"/>
</dbReference>
<dbReference type="FunFam" id="1.20.1050.10:FF:000023">
    <property type="entry name" value="Probable glutathione S-transferase GSTU6"/>
    <property type="match status" value="1"/>
</dbReference>
<feature type="domain" description="GST C-terminal" evidence="6">
    <location>
        <begin position="92"/>
        <end position="223"/>
    </location>
</feature>
<dbReference type="InterPro" id="IPR036282">
    <property type="entry name" value="Glutathione-S-Trfase_C_sf"/>
</dbReference>